<gene>
    <name evidence="1" type="ORF">PYW07_006702</name>
</gene>
<evidence type="ECO:0008006" key="3">
    <source>
        <dbReference type="Google" id="ProtNLM"/>
    </source>
</evidence>
<reference evidence="1" key="1">
    <citation type="submission" date="2023-03" db="EMBL/GenBank/DDBJ databases">
        <title>Chromosome-level genomes of two armyworms, Mythimna separata and Mythimna loreyi, provide insights into the biosynthesis and reception of sex pheromones.</title>
        <authorList>
            <person name="Zhao H."/>
        </authorList>
    </citation>
    <scope>NUCLEOTIDE SEQUENCE</scope>
    <source>
        <strain evidence="1">BeijingLab</strain>
        <tissue evidence="1">Pupa</tissue>
    </source>
</reference>
<evidence type="ECO:0000313" key="2">
    <source>
        <dbReference type="Proteomes" id="UP001231518"/>
    </source>
</evidence>
<sequence length="225" mass="24921">MILEMEGRRVPSRVSEAQWGILMEFLESHPNLARARGYNNSARGRAEALRLWQKVANLLNAEGSGTTKSAKEWSVSISNYKSKLKKIVADINTDAHATGGGPPRAINLTDTDTRFLALLVPGFGQTAPQVRVQPFPDEQPSTSSAAESMVFVVEAVAQSQDGVVVAEEPIGVPVKQRMLRREFLLRRNSILLHGSLLRHHHPWTTNHICLDGADKDDNALDLWLR</sequence>
<dbReference type="Proteomes" id="UP001231518">
    <property type="component" value="Chromosome 19"/>
</dbReference>
<evidence type="ECO:0000313" key="1">
    <source>
        <dbReference type="EMBL" id="KAJ8729006.1"/>
    </source>
</evidence>
<proteinExistence type="predicted"/>
<protein>
    <recommendedName>
        <fullName evidence="3">Regulatory protein zeste</fullName>
    </recommendedName>
</protein>
<dbReference type="EMBL" id="JARGEI010000007">
    <property type="protein sequence ID" value="KAJ8729006.1"/>
    <property type="molecule type" value="Genomic_DNA"/>
</dbReference>
<organism evidence="1 2">
    <name type="scientific">Mythimna separata</name>
    <name type="common">Oriental armyworm</name>
    <name type="synonym">Pseudaletia separata</name>
    <dbReference type="NCBI Taxonomy" id="271217"/>
    <lineage>
        <taxon>Eukaryota</taxon>
        <taxon>Metazoa</taxon>
        <taxon>Ecdysozoa</taxon>
        <taxon>Arthropoda</taxon>
        <taxon>Hexapoda</taxon>
        <taxon>Insecta</taxon>
        <taxon>Pterygota</taxon>
        <taxon>Neoptera</taxon>
        <taxon>Endopterygota</taxon>
        <taxon>Lepidoptera</taxon>
        <taxon>Glossata</taxon>
        <taxon>Ditrysia</taxon>
        <taxon>Noctuoidea</taxon>
        <taxon>Noctuidae</taxon>
        <taxon>Noctuinae</taxon>
        <taxon>Hadenini</taxon>
        <taxon>Mythimna</taxon>
    </lineage>
</organism>
<accession>A0AAD8DXQ8</accession>
<name>A0AAD8DXQ8_MYTSE</name>
<comment type="caution">
    <text evidence="1">The sequence shown here is derived from an EMBL/GenBank/DDBJ whole genome shotgun (WGS) entry which is preliminary data.</text>
</comment>
<keyword evidence="2" id="KW-1185">Reference proteome</keyword>
<dbReference type="AlphaFoldDB" id="A0AAD8DXQ8"/>